<dbReference type="Proteomes" id="UP000032737">
    <property type="component" value="Chromosome"/>
</dbReference>
<dbReference type="InterPro" id="IPR005836">
    <property type="entry name" value="ADP_Glu_pyroP_CS"/>
</dbReference>
<dbReference type="CDD" id="cd04651">
    <property type="entry name" value="LbH_G1P_AT_C"/>
    <property type="match status" value="1"/>
</dbReference>
<feature type="site" description="Could play a key role in the communication between the regulatory and the substrate sites" evidence="9">
    <location>
        <position position="57"/>
    </location>
</feature>
<evidence type="ECO:0000256" key="8">
    <source>
        <dbReference type="ARBA" id="ARBA00023277"/>
    </source>
</evidence>
<gene>
    <name evidence="9 12" type="primary">glgC</name>
    <name evidence="12" type="ORF">BN85311100</name>
</gene>
<dbReference type="Pfam" id="PF00483">
    <property type="entry name" value="NTP_transferase"/>
    <property type="match status" value="1"/>
</dbReference>
<dbReference type="GO" id="GO:0005978">
    <property type="term" value="P:glycogen biosynthetic process"/>
    <property type="evidence" value="ECO:0007669"/>
    <property type="project" value="UniProtKB-UniRule"/>
</dbReference>
<evidence type="ECO:0000313" key="13">
    <source>
        <dbReference type="Proteomes" id="UP000032737"/>
    </source>
</evidence>
<evidence type="ECO:0000256" key="4">
    <source>
        <dbReference type="ARBA" id="ARBA00022695"/>
    </source>
</evidence>
<keyword evidence="3 9" id="KW-0808">Transferase</keyword>
<evidence type="ECO:0000256" key="5">
    <source>
        <dbReference type="ARBA" id="ARBA00022741"/>
    </source>
</evidence>
<feature type="domain" description="Nucleotidyl transferase" evidence="10">
    <location>
        <begin position="5"/>
        <end position="250"/>
    </location>
</feature>
<evidence type="ECO:0000256" key="6">
    <source>
        <dbReference type="ARBA" id="ARBA00022840"/>
    </source>
</evidence>
<dbReference type="AlphaFoldDB" id="U4KP84"/>
<dbReference type="NCBIfam" id="TIGR02092">
    <property type="entry name" value="glgD"/>
    <property type="match status" value="1"/>
</dbReference>
<dbReference type="GO" id="GO:0008878">
    <property type="term" value="F:glucose-1-phosphate adenylyltransferase activity"/>
    <property type="evidence" value="ECO:0007669"/>
    <property type="project" value="UniProtKB-UniRule"/>
</dbReference>
<feature type="binding site" evidence="9">
    <location>
        <position position="157"/>
    </location>
    <ligand>
        <name>alpha-D-glucose 1-phosphate</name>
        <dbReference type="ChEBI" id="CHEBI:58601"/>
    </ligand>
</feature>
<dbReference type="InterPro" id="IPR056818">
    <property type="entry name" value="GlmU/GlgC-like_hexapep"/>
</dbReference>
<evidence type="ECO:0000259" key="11">
    <source>
        <dbReference type="Pfam" id="PF24894"/>
    </source>
</evidence>
<dbReference type="SUPFAM" id="SSF51161">
    <property type="entry name" value="Trimeric LpxA-like enzymes"/>
    <property type="match status" value="1"/>
</dbReference>
<accession>U4KP84</accession>
<dbReference type="GO" id="GO:0005524">
    <property type="term" value="F:ATP binding"/>
    <property type="evidence" value="ECO:0007669"/>
    <property type="project" value="UniProtKB-KW"/>
</dbReference>
<dbReference type="PANTHER" id="PTHR43523">
    <property type="entry name" value="GLUCOSE-1-PHOSPHATE ADENYLYLTRANSFERASE-RELATED"/>
    <property type="match status" value="1"/>
</dbReference>
<dbReference type="CDD" id="cd02508">
    <property type="entry name" value="ADP_Glucose_PP"/>
    <property type="match status" value="1"/>
</dbReference>
<protein>
    <recommendedName>
        <fullName evidence="9">Glucose-1-phosphate adenylyltransferase</fullName>
        <ecNumber evidence="9">2.7.7.27</ecNumber>
    </recommendedName>
    <alternativeName>
        <fullName evidence="9">ADP-glucose pyrophosphorylase</fullName>
        <shortName evidence="9">ADPGlc PPase</shortName>
    </alternativeName>
    <alternativeName>
        <fullName evidence="9">ADP-glucose synthase</fullName>
    </alternativeName>
</protein>
<dbReference type="PROSITE" id="PS00809">
    <property type="entry name" value="ADP_GLC_PYROPHOSPH_2"/>
    <property type="match status" value="1"/>
</dbReference>
<keyword evidence="8 9" id="KW-0119">Carbohydrate metabolism</keyword>
<evidence type="ECO:0000313" key="12">
    <source>
        <dbReference type="EMBL" id="CCV66131.1"/>
    </source>
</evidence>
<dbReference type="STRING" id="61635.BN85311100"/>
<dbReference type="Gene3D" id="2.160.10.10">
    <property type="entry name" value="Hexapeptide repeat proteins"/>
    <property type="match status" value="1"/>
</dbReference>
<evidence type="ECO:0000256" key="2">
    <source>
        <dbReference type="ARBA" id="ARBA00022600"/>
    </source>
</evidence>
<name>U4KP84_9MOLU</name>
<feature type="binding site" evidence="9">
    <location>
        <begin position="172"/>
        <end position="173"/>
    </location>
    <ligand>
        <name>alpha-D-glucose 1-phosphate</name>
        <dbReference type="ChEBI" id="CHEBI:58601"/>
    </ligand>
</feature>
<evidence type="ECO:0000259" key="10">
    <source>
        <dbReference type="Pfam" id="PF00483"/>
    </source>
</evidence>
<dbReference type="HOGENOM" id="CLU_029499_14_0_14"/>
<comment type="similarity">
    <text evidence="1 9">Belongs to the bacterial/plant glucose-1-phosphate adenylyltransferase family.</text>
</comment>
<comment type="subunit">
    <text evidence="9">Homotetramer.</text>
</comment>
<evidence type="ECO:0000256" key="1">
    <source>
        <dbReference type="ARBA" id="ARBA00010443"/>
    </source>
</evidence>
<evidence type="ECO:0000256" key="3">
    <source>
        <dbReference type="ARBA" id="ARBA00022679"/>
    </source>
</evidence>
<feature type="domain" description="Glucose-1-phosphate adenylyltransferase/Bifunctional protein GlmU-like C-terminal hexapeptide" evidence="11">
    <location>
        <begin position="280"/>
        <end position="374"/>
    </location>
</feature>
<dbReference type="NCBIfam" id="NF003670">
    <property type="entry name" value="PRK05293.1"/>
    <property type="match status" value="1"/>
</dbReference>
<comment type="catalytic activity">
    <reaction evidence="9">
        <text>alpha-D-glucose 1-phosphate + ATP + H(+) = ADP-alpha-D-glucose + diphosphate</text>
        <dbReference type="Rhea" id="RHEA:12120"/>
        <dbReference type="ChEBI" id="CHEBI:15378"/>
        <dbReference type="ChEBI" id="CHEBI:30616"/>
        <dbReference type="ChEBI" id="CHEBI:33019"/>
        <dbReference type="ChEBI" id="CHEBI:57498"/>
        <dbReference type="ChEBI" id="CHEBI:58601"/>
        <dbReference type="EC" id="2.7.7.27"/>
    </reaction>
</comment>
<keyword evidence="2 9" id="KW-0321">Glycogen metabolism</keyword>
<organism evidence="12 13">
    <name type="scientific">Acholeplasma brassicae</name>
    <dbReference type="NCBI Taxonomy" id="61635"/>
    <lineage>
        <taxon>Bacteria</taxon>
        <taxon>Bacillati</taxon>
        <taxon>Mycoplasmatota</taxon>
        <taxon>Mollicutes</taxon>
        <taxon>Acholeplasmatales</taxon>
        <taxon>Acholeplasmataceae</taxon>
        <taxon>Acholeplasma</taxon>
    </lineage>
</organism>
<dbReference type="OrthoDB" id="9801810at2"/>
<reference evidence="12 13" key="1">
    <citation type="journal article" date="2013" name="J. Mol. Microbiol. Biotechnol.">
        <title>Analysis of the Complete Genomes of Acholeplasma brassicae , A. palmae and A. laidlawii and Their Comparison to the Obligate Parasites from ' Candidatus Phytoplasma'.</title>
        <authorList>
            <person name="Kube M."/>
            <person name="Siewert C."/>
            <person name="Migdoll A.M."/>
            <person name="Duduk B."/>
            <person name="Holz S."/>
            <person name="Rabus R."/>
            <person name="Seemuller E."/>
            <person name="Mitrovic J."/>
            <person name="Muller I."/>
            <person name="Buttner C."/>
            <person name="Reinhardt R."/>
        </authorList>
    </citation>
    <scope>NUCLEOTIDE SEQUENCE [LARGE SCALE GENOMIC DNA]</scope>
    <source>
        <strain evidence="13">0502</strain>
    </source>
</reference>
<dbReference type="InterPro" id="IPR023049">
    <property type="entry name" value="GlgC_bac"/>
</dbReference>
<dbReference type="EC" id="2.7.7.27" evidence="9"/>
<keyword evidence="4 9" id="KW-0548">Nucleotidyltransferase</keyword>
<keyword evidence="13" id="KW-1185">Reference proteome</keyword>
<feature type="binding site" evidence="9">
    <location>
        <position position="183"/>
    </location>
    <ligand>
        <name>alpha-D-glucose 1-phosphate</name>
        <dbReference type="ChEBI" id="CHEBI:58601"/>
    </ligand>
</feature>
<dbReference type="UniPathway" id="UPA00164"/>
<feature type="binding site" evidence="9">
    <location>
        <position position="92"/>
    </location>
    <ligand>
        <name>alpha-D-glucose 1-phosphate</name>
        <dbReference type="ChEBI" id="CHEBI:58601"/>
    </ligand>
</feature>
<comment type="pathway">
    <text evidence="9">Glycan biosynthesis; glycogen biosynthesis.</text>
</comment>
<dbReference type="HAMAP" id="MF_00624">
    <property type="entry name" value="GlgC"/>
    <property type="match status" value="1"/>
</dbReference>
<keyword evidence="6 9" id="KW-0067">ATP-binding</keyword>
<dbReference type="KEGG" id="abra:BN85311100"/>
<dbReference type="Gene3D" id="3.90.550.10">
    <property type="entry name" value="Spore Coat Polysaccharide Biosynthesis Protein SpsA, Chain A"/>
    <property type="match status" value="1"/>
</dbReference>
<dbReference type="InterPro" id="IPR005835">
    <property type="entry name" value="NTP_transferase_dom"/>
</dbReference>
<comment type="function">
    <text evidence="9">Involved in the biosynthesis of ADP-glucose, a building block required for the elongation reactions to produce glycogen. Catalyzes the reaction between ATP and alpha-D-glucose 1-phosphate (G1P) to produce pyrophosphate and ADP-Glc.</text>
</comment>
<keyword evidence="7 9" id="KW-0320">Glycogen biosynthesis</keyword>
<dbReference type="InterPro" id="IPR011831">
    <property type="entry name" value="ADP-Glc_PPase"/>
</dbReference>
<feature type="site" description="Could play a key role in the communication between the regulatory and the substrate sites" evidence="9">
    <location>
        <position position="91"/>
    </location>
</feature>
<dbReference type="Pfam" id="PF24894">
    <property type="entry name" value="Hexapep_GlmU"/>
    <property type="match status" value="1"/>
</dbReference>
<dbReference type="InterPro" id="IPR011832">
    <property type="entry name" value="GlgDAde_trans"/>
</dbReference>
<evidence type="ECO:0000256" key="9">
    <source>
        <dbReference type="HAMAP-Rule" id="MF_00624"/>
    </source>
</evidence>
<keyword evidence="5 9" id="KW-0547">Nucleotide-binding</keyword>
<dbReference type="RefSeq" id="WP_030004991.1">
    <property type="nucleotide sequence ID" value="NC_022549.1"/>
</dbReference>
<dbReference type="InterPro" id="IPR011004">
    <property type="entry name" value="Trimer_LpxA-like_sf"/>
</dbReference>
<dbReference type="EMBL" id="FO681348">
    <property type="protein sequence ID" value="CCV66131.1"/>
    <property type="molecule type" value="Genomic_DNA"/>
</dbReference>
<dbReference type="SUPFAM" id="SSF53448">
    <property type="entry name" value="Nucleotide-diphospho-sugar transferases"/>
    <property type="match status" value="1"/>
</dbReference>
<sequence length="410" mass="45773">METLALILAGGKGSRLDILSEKRSKPAVPFAGKFRIIDFSLSNCTNSGIYDIAILTQYLPLSLNEHIGSGKPWDLDRRDSQVTLLQPHNYWYLGTADAVLKNIEFIQRRNPKYVLILSGDHIYKMNYKKMIESHIKNGANLTIATQKVPMNEANRFGIIEPDENLKVIGFEEKPTNPKSNQASMGIYVFDAETLYTALNNITDPNLDFGKHIIPTLIKDSNINVYAYEFEGYWKDVGTYDSYLETSIDLLNTKAKVKLDLYEEDWRIYTRSEEMPPVKVGENANIVNSLISNGCVIEGTVINSVLSPGVYVGPGAVVKNCVVFTNATIKENAHIEKSILDKKVVVGKNAIIGASNDYTPNKEKPSILNSGINVIAKHAVIPDNITIRRNCRIFRHAKFDTNIVESGSTIK</sequence>
<dbReference type="InterPro" id="IPR029044">
    <property type="entry name" value="Nucleotide-diphossugar_trans"/>
</dbReference>
<proteinExistence type="inferred from homology"/>
<evidence type="ECO:0000256" key="7">
    <source>
        <dbReference type="ARBA" id="ARBA00023056"/>
    </source>
</evidence>
<dbReference type="PROSITE" id="PS00810">
    <property type="entry name" value="ADP_GLC_PYROPHOSPH_3"/>
    <property type="match status" value="1"/>
</dbReference>
<dbReference type="PANTHER" id="PTHR43523:SF2">
    <property type="entry name" value="GLUCOSE-1-PHOSPHATE ADENYLYLTRANSFERASE"/>
    <property type="match status" value="1"/>
</dbReference>